<accession>A0A821XZ91</accession>
<proteinExistence type="predicted"/>
<evidence type="ECO:0000313" key="2">
    <source>
        <dbReference type="EMBL" id="CAF4950131.1"/>
    </source>
</evidence>
<reference evidence="2" key="1">
    <citation type="submission" date="2021-02" db="EMBL/GenBank/DDBJ databases">
        <authorList>
            <person name="Nowell W R."/>
        </authorList>
    </citation>
    <scope>NUCLEOTIDE SEQUENCE</scope>
</reference>
<dbReference type="Proteomes" id="UP000663873">
    <property type="component" value="Unassembled WGS sequence"/>
</dbReference>
<evidence type="ECO:0000313" key="3">
    <source>
        <dbReference type="Proteomes" id="UP000663873"/>
    </source>
</evidence>
<dbReference type="EMBL" id="CAJOBP010091867">
    <property type="protein sequence ID" value="CAF4950131.1"/>
    <property type="molecule type" value="Genomic_DNA"/>
</dbReference>
<name>A0A821XZ91_9BILA</name>
<feature type="region of interest" description="Disordered" evidence="1">
    <location>
        <begin position="51"/>
        <end position="80"/>
    </location>
</feature>
<feature type="compositionally biased region" description="Low complexity" evidence="1">
    <location>
        <begin position="65"/>
        <end position="80"/>
    </location>
</feature>
<feature type="non-terminal residue" evidence="2">
    <location>
        <position position="80"/>
    </location>
</feature>
<feature type="non-terminal residue" evidence="2">
    <location>
        <position position="1"/>
    </location>
</feature>
<keyword evidence="3" id="KW-1185">Reference proteome</keyword>
<gene>
    <name evidence="2" type="ORF">UJA718_LOCUS47717</name>
</gene>
<dbReference type="AlphaFoldDB" id="A0A821XZ91"/>
<evidence type="ECO:0000256" key="1">
    <source>
        <dbReference type="SAM" id="MobiDB-lite"/>
    </source>
</evidence>
<organism evidence="2 3">
    <name type="scientific">Rotaria socialis</name>
    <dbReference type="NCBI Taxonomy" id="392032"/>
    <lineage>
        <taxon>Eukaryota</taxon>
        <taxon>Metazoa</taxon>
        <taxon>Spiralia</taxon>
        <taxon>Gnathifera</taxon>
        <taxon>Rotifera</taxon>
        <taxon>Eurotatoria</taxon>
        <taxon>Bdelloidea</taxon>
        <taxon>Philodinida</taxon>
        <taxon>Philodinidae</taxon>
        <taxon>Rotaria</taxon>
    </lineage>
</organism>
<protein>
    <submittedName>
        <fullName evidence="2">Uncharacterized protein</fullName>
    </submittedName>
</protein>
<sequence>LVCSLTYKWRWDLAKHWDRAHACGVKGINLINPYKKRDRDQARSMMELTPTPTATTKINGDHHSTCSSISSSSTIKKNSL</sequence>
<comment type="caution">
    <text evidence="2">The sequence shown here is derived from an EMBL/GenBank/DDBJ whole genome shotgun (WGS) entry which is preliminary data.</text>
</comment>